<evidence type="ECO:0008006" key="3">
    <source>
        <dbReference type="Google" id="ProtNLM"/>
    </source>
</evidence>
<dbReference type="PROSITE" id="PS51257">
    <property type="entry name" value="PROKAR_LIPOPROTEIN"/>
    <property type="match status" value="1"/>
</dbReference>
<sequence length="196" mass="22551">MKPGIPLILLITYLLAGCMDLQFERYKSLMKREVASGVHADSLFFGIHFGMTSKQFFAHCWEMNKKGLFTDGQSNTAVLYRLNNHELKHPASLNFYPSFTHNKISGMRATFEYDGWAPWNKHLWADSLLPDVLALYKKWYSTGNPFLTISDKERGTIYVKVDGNRRIIIGRYDDMLVKVDYTDLLTAKTEDGHATK</sequence>
<dbReference type="OrthoDB" id="966030at2"/>
<evidence type="ECO:0000313" key="2">
    <source>
        <dbReference type="Proteomes" id="UP000316778"/>
    </source>
</evidence>
<keyword evidence="2" id="KW-1185">Reference proteome</keyword>
<dbReference type="EMBL" id="VLLG01000003">
    <property type="protein sequence ID" value="TWI88707.1"/>
    <property type="molecule type" value="Genomic_DNA"/>
</dbReference>
<name>A0A562T587_CHIJA</name>
<reference evidence="1 2" key="1">
    <citation type="journal article" date="2013" name="Stand. Genomic Sci.">
        <title>Genomic Encyclopedia of Type Strains, Phase I: The one thousand microbial genomes (KMG-I) project.</title>
        <authorList>
            <person name="Kyrpides N.C."/>
            <person name="Woyke T."/>
            <person name="Eisen J.A."/>
            <person name="Garrity G."/>
            <person name="Lilburn T.G."/>
            <person name="Beck B.J."/>
            <person name="Whitman W.B."/>
            <person name="Hugenholtz P."/>
            <person name="Klenk H.P."/>
        </authorList>
    </citation>
    <scope>NUCLEOTIDE SEQUENCE [LARGE SCALE GENOMIC DNA]</scope>
    <source>
        <strain evidence="1 2">DSM 13484</strain>
    </source>
</reference>
<dbReference type="AlphaFoldDB" id="A0A562T587"/>
<dbReference type="Proteomes" id="UP000316778">
    <property type="component" value="Unassembled WGS sequence"/>
</dbReference>
<accession>A0A562T587</accession>
<protein>
    <recommendedName>
        <fullName evidence="3">Lipoprotein</fullName>
    </recommendedName>
</protein>
<gene>
    <name evidence="1" type="ORF">LX66_2793</name>
</gene>
<organism evidence="1 2">
    <name type="scientific">Chitinophaga japonensis</name>
    <name type="common">Flexibacter japonensis</name>
    <dbReference type="NCBI Taxonomy" id="104662"/>
    <lineage>
        <taxon>Bacteria</taxon>
        <taxon>Pseudomonadati</taxon>
        <taxon>Bacteroidota</taxon>
        <taxon>Chitinophagia</taxon>
        <taxon>Chitinophagales</taxon>
        <taxon>Chitinophagaceae</taxon>
        <taxon>Chitinophaga</taxon>
    </lineage>
</organism>
<comment type="caution">
    <text evidence="1">The sequence shown here is derived from an EMBL/GenBank/DDBJ whole genome shotgun (WGS) entry which is preliminary data.</text>
</comment>
<evidence type="ECO:0000313" key="1">
    <source>
        <dbReference type="EMBL" id="TWI88707.1"/>
    </source>
</evidence>
<proteinExistence type="predicted"/>
<dbReference type="RefSeq" id="WP_145714453.1">
    <property type="nucleotide sequence ID" value="NZ_BAAAFY010000001.1"/>
</dbReference>